<dbReference type="InterPro" id="IPR048121">
    <property type="entry name" value="Tannase_A"/>
</dbReference>
<evidence type="ECO:0000313" key="2">
    <source>
        <dbReference type="EMBL" id="SDC51727.1"/>
    </source>
</evidence>
<reference evidence="3" key="1">
    <citation type="submission" date="2016-10" db="EMBL/GenBank/DDBJ databases">
        <authorList>
            <person name="Varghese N."/>
            <person name="Submissions S."/>
        </authorList>
    </citation>
    <scope>NUCLEOTIDE SEQUENCE [LARGE SCALE GENOMIC DNA]</scope>
    <source>
        <strain evidence="3">DSM 22619</strain>
    </source>
</reference>
<dbReference type="InterPro" id="IPR006311">
    <property type="entry name" value="TAT_signal"/>
</dbReference>
<evidence type="ECO:0008006" key="4">
    <source>
        <dbReference type="Google" id="ProtNLM"/>
    </source>
</evidence>
<name>A0A1G6M8Q6_9ACTN</name>
<feature type="region of interest" description="Disordered" evidence="1">
    <location>
        <begin position="417"/>
        <end position="446"/>
    </location>
</feature>
<dbReference type="EMBL" id="FMZL01000019">
    <property type="protein sequence ID" value="SDC51727.1"/>
    <property type="molecule type" value="Genomic_DNA"/>
</dbReference>
<protein>
    <recommendedName>
        <fullName evidence="4">Tannase</fullName>
    </recommendedName>
</protein>
<organism evidence="2 3">
    <name type="scientific">Parafannyhessea umbonata</name>
    <dbReference type="NCBI Taxonomy" id="604330"/>
    <lineage>
        <taxon>Bacteria</taxon>
        <taxon>Bacillati</taxon>
        <taxon>Actinomycetota</taxon>
        <taxon>Coriobacteriia</taxon>
        <taxon>Coriobacteriales</taxon>
        <taxon>Atopobiaceae</taxon>
        <taxon>Parafannyhessea</taxon>
    </lineage>
</organism>
<dbReference type="SUPFAM" id="SSF53474">
    <property type="entry name" value="alpha/beta-Hydrolases"/>
    <property type="match status" value="1"/>
</dbReference>
<dbReference type="STRING" id="604330.SAMN04489857_0380"/>
<evidence type="ECO:0000313" key="3">
    <source>
        <dbReference type="Proteomes" id="UP000198528"/>
    </source>
</evidence>
<dbReference type="NCBIfam" id="NF041555">
    <property type="entry name" value="tannase_A"/>
    <property type="match status" value="1"/>
</dbReference>
<dbReference type="Gene3D" id="3.40.50.1820">
    <property type="entry name" value="alpha/beta hydrolase"/>
    <property type="match status" value="1"/>
</dbReference>
<dbReference type="AlphaFoldDB" id="A0A1G6M8Q6"/>
<keyword evidence="3" id="KW-1185">Reference proteome</keyword>
<dbReference type="RefSeq" id="WP_090847198.1">
    <property type="nucleotide sequence ID" value="NZ_FMZL01000019.1"/>
</dbReference>
<gene>
    <name evidence="2" type="ORF">SAMN04487824_1195</name>
</gene>
<sequence>MDMSRRGFLALAGAASAMGLAACRGNGKSDKPEDVKVNLNEYKKLAIDDSAWNYDETNDCYYQLGLPYCTDPAAGSYESLAIYVPGAYFKGEKSGDTYRCKIASDARVGSFTPKTAPVVMPINSARLSAQSCPTAYSYEGLGTYLKKGLVYVYAGFRGRSGGYVSDSSEQYSGGAPWPVVDLKAAVRYLRYNAESLPCNAKRLFVFGYGAGGGVSACLGALGDCGIFTPYLSKIGAAMHDADGKSISDRVFGSASWCPITSYDTADSGYEWMMGQFADDGARADGQWTKALSDDLATAYGKLVNELGLTGADDKALKLEPVQDGSYLSGTYYDYMLQTIEGSAEKFFSTTSFPYTYTPGRLVDPAFPGDPNINSDSAVEIDVMTGAVEDASGGAGEKDAASAADGTAAASGASSQADSAAADGNAGTTADGSATAKSGDAGAGTSASSGVTVVQSTVYNDAESYVSALNGDDRWITYSPSAGGVTITSMWDFVKHCRPAQKGVCAFDALDRSTTSNQLFGVDDESSLHFDETVATLLGDNADKYSDLKGWKDDLVSDWAQDIVKLDSLKTDMQSRVNAMNPLYALSGHYAGFGSCEVAPHWRINTGLFQSATALCADVNLAVALGAYDGVKDVAFTPVWGRGFELAETSGDAQENFVSWVTDCCK</sequence>
<dbReference type="InterPro" id="IPR029058">
    <property type="entry name" value="AB_hydrolase_fold"/>
</dbReference>
<dbReference type="PROSITE" id="PS51318">
    <property type="entry name" value="TAT"/>
    <property type="match status" value="1"/>
</dbReference>
<accession>A0A1G6M8Q6</accession>
<evidence type="ECO:0000256" key="1">
    <source>
        <dbReference type="SAM" id="MobiDB-lite"/>
    </source>
</evidence>
<dbReference type="PROSITE" id="PS51257">
    <property type="entry name" value="PROKAR_LIPOPROTEIN"/>
    <property type="match status" value="1"/>
</dbReference>
<proteinExistence type="predicted"/>
<dbReference type="Proteomes" id="UP000198528">
    <property type="component" value="Unassembled WGS sequence"/>
</dbReference>